<evidence type="ECO:0000256" key="5">
    <source>
        <dbReference type="ARBA" id="ARBA00022723"/>
    </source>
</evidence>
<dbReference type="GO" id="GO:0008941">
    <property type="term" value="F:nitric oxide dioxygenase NAD(P)H activity"/>
    <property type="evidence" value="ECO:0007669"/>
    <property type="project" value="UniProtKB-EC"/>
</dbReference>
<dbReference type="SUPFAM" id="SSF52343">
    <property type="entry name" value="Ferredoxin reductase-like, C-terminal NADP-linked domain"/>
    <property type="match status" value="1"/>
</dbReference>
<dbReference type="Gene3D" id="3.40.50.80">
    <property type="entry name" value="Nucleotide-binding domain of ferredoxin-NADP reductase (FNR) module"/>
    <property type="match status" value="1"/>
</dbReference>
<evidence type="ECO:0000256" key="6">
    <source>
        <dbReference type="ARBA" id="ARBA00023004"/>
    </source>
</evidence>
<dbReference type="InterPro" id="IPR039261">
    <property type="entry name" value="FNR_nucleotide-bd"/>
</dbReference>
<keyword evidence="7" id="KW-0520">NAD</keyword>
<dbReference type="GO" id="GO:0046210">
    <property type="term" value="P:nitric oxide catabolic process"/>
    <property type="evidence" value="ECO:0007669"/>
    <property type="project" value="TreeGrafter"/>
</dbReference>
<dbReference type="GO" id="GO:0009636">
    <property type="term" value="P:response to toxic substance"/>
    <property type="evidence" value="ECO:0007669"/>
    <property type="project" value="UniProtKB-KW"/>
</dbReference>
<dbReference type="Pfam" id="PF00042">
    <property type="entry name" value="Globin"/>
    <property type="match status" value="1"/>
</dbReference>
<dbReference type="GO" id="GO:0071500">
    <property type="term" value="P:cellular response to nitrosative stress"/>
    <property type="evidence" value="ECO:0007669"/>
    <property type="project" value="TreeGrafter"/>
</dbReference>
<keyword evidence="3" id="KW-0216">Detoxification</keyword>
<evidence type="ECO:0000259" key="11">
    <source>
        <dbReference type="PROSITE" id="PS01033"/>
    </source>
</evidence>
<feature type="domain" description="Globin" evidence="11">
    <location>
        <begin position="1"/>
        <end position="123"/>
    </location>
</feature>
<evidence type="ECO:0000256" key="1">
    <source>
        <dbReference type="ARBA" id="ARBA00006401"/>
    </source>
</evidence>
<dbReference type="PROSITE" id="PS51384">
    <property type="entry name" value="FAD_FR"/>
    <property type="match status" value="1"/>
</dbReference>
<dbReference type="InterPro" id="IPR017938">
    <property type="entry name" value="Riboflavin_synthase-like_b-brl"/>
</dbReference>
<dbReference type="SUPFAM" id="SSF46458">
    <property type="entry name" value="Globin-like"/>
    <property type="match status" value="1"/>
</dbReference>
<reference evidence="13" key="1">
    <citation type="submission" date="2021-01" db="EMBL/GenBank/DDBJ databases">
        <authorList>
            <person name="Corre E."/>
            <person name="Pelletier E."/>
            <person name="Niang G."/>
            <person name="Scheremetjew M."/>
            <person name="Finn R."/>
            <person name="Kale V."/>
            <person name="Holt S."/>
            <person name="Cochrane G."/>
            <person name="Meng A."/>
            <person name="Brown T."/>
            <person name="Cohen L."/>
        </authorList>
    </citation>
    <scope>NUCLEOTIDE SEQUENCE</scope>
    <source>
        <strain evidence="13">GSBS06</strain>
    </source>
</reference>
<dbReference type="GO" id="GO:0005344">
    <property type="term" value="F:oxygen carrier activity"/>
    <property type="evidence" value="ECO:0007669"/>
    <property type="project" value="UniProtKB-KW"/>
</dbReference>
<dbReference type="GO" id="GO:0071949">
    <property type="term" value="F:FAD binding"/>
    <property type="evidence" value="ECO:0007669"/>
    <property type="project" value="TreeGrafter"/>
</dbReference>
<evidence type="ECO:0000256" key="8">
    <source>
        <dbReference type="ARBA" id="ARBA00048649"/>
    </source>
</evidence>
<evidence type="ECO:0000256" key="3">
    <source>
        <dbReference type="ARBA" id="ARBA00022575"/>
    </source>
</evidence>
<name>A0A6S8DKH9_9STRA</name>
<dbReference type="PROSITE" id="PS01033">
    <property type="entry name" value="GLOBIN"/>
    <property type="match status" value="1"/>
</dbReference>
<keyword evidence="4 10" id="KW-0349">Heme</keyword>
<dbReference type="GO" id="GO:0046872">
    <property type="term" value="F:metal ion binding"/>
    <property type="evidence" value="ECO:0007669"/>
    <property type="project" value="UniProtKB-KW"/>
</dbReference>
<dbReference type="InterPro" id="IPR017927">
    <property type="entry name" value="FAD-bd_FR_type"/>
</dbReference>
<dbReference type="SUPFAM" id="SSF63380">
    <property type="entry name" value="Riboflavin synthase domain-like"/>
    <property type="match status" value="1"/>
</dbReference>
<gene>
    <name evidence="13" type="ORF">ASTO00021_LOCUS11019</name>
    <name evidence="14" type="ORF">ASTO00021_LOCUS11020</name>
</gene>
<evidence type="ECO:0000256" key="7">
    <source>
        <dbReference type="ARBA" id="ARBA00023027"/>
    </source>
</evidence>
<dbReference type="InterPro" id="IPR009050">
    <property type="entry name" value="Globin-like_sf"/>
</dbReference>
<keyword evidence="6" id="KW-0408">Iron</keyword>
<dbReference type="InterPro" id="IPR012292">
    <property type="entry name" value="Globin/Proto"/>
</dbReference>
<evidence type="ECO:0000313" key="13">
    <source>
        <dbReference type="EMBL" id="CAE0440885.1"/>
    </source>
</evidence>
<dbReference type="PANTHER" id="PTHR43396">
    <property type="entry name" value="FLAVOHEMOPROTEIN"/>
    <property type="match status" value="1"/>
</dbReference>
<dbReference type="EMBL" id="HBIN01014561">
    <property type="protein sequence ID" value="CAE0440886.1"/>
    <property type="molecule type" value="Transcribed_RNA"/>
</dbReference>
<keyword evidence="10" id="KW-0561">Oxygen transport</keyword>
<comment type="catalytic activity">
    <reaction evidence="9">
        <text>2 nitric oxide + NADPH + 2 O2 = 2 nitrate + NADP(+) + H(+)</text>
        <dbReference type="Rhea" id="RHEA:19465"/>
        <dbReference type="ChEBI" id="CHEBI:15378"/>
        <dbReference type="ChEBI" id="CHEBI:15379"/>
        <dbReference type="ChEBI" id="CHEBI:16480"/>
        <dbReference type="ChEBI" id="CHEBI:17632"/>
        <dbReference type="ChEBI" id="CHEBI:57783"/>
        <dbReference type="ChEBI" id="CHEBI:58349"/>
        <dbReference type="EC" id="1.14.12.17"/>
    </reaction>
</comment>
<dbReference type="EMBL" id="HBIN01014560">
    <property type="protein sequence ID" value="CAE0440885.1"/>
    <property type="molecule type" value="Transcribed_RNA"/>
</dbReference>
<evidence type="ECO:0000256" key="10">
    <source>
        <dbReference type="RuleBase" id="RU000356"/>
    </source>
</evidence>
<keyword evidence="5" id="KW-0479">Metal-binding</keyword>
<dbReference type="GO" id="GO:0019825">
    <property type="term" value="F:oxygen binding"/>
    <property type="evidence" value="ECO:0007669"/>
    <property type="project" value="InterPro"/>
</dbReference>
<dbReference type="PANTHER" id="PTHR43396:SF3">
    <property type="entry name" value="FLAVOHEMOPROTEIN"/>
    <property type="match status" value="1"/>
</dbReference>
<comment type="catalytic activity">
    <reaction evidence="8">
        <text>2 nitric oxide + NADH + 2 O2 = 2 nitrate + NAD(+) + H(+)</text>
        <dbReference type="Rhea" id="RHEA:19469"/>
        <dbReference type="ChEBI" id="CHEBI:15378"/>
        <dbReference type="ChEBI" id="CHEBI:15379"/>
        <dbReference type="ChEBI" id="CHEBI:16480"/>
        <dbReference type="ChEBI" id="CHEBI:17632"/>
        <dbReference type="ChEBI" id="CHEBI:57540"/>
        <dbReference type="ChEBI" id="CHEBI:57945"/>
        <dbReference type="EC" id="1.14.12.17"/>
    </reaction>
</comment>
<organism evidence="13">
    <name type="scientific">Aplanochytrium stocchinoi</name>
    <dbReference type="NCBI Taxonomy" id="215587"/>
    <lineage>
        <taxon>Eukaryota</taxon>
        <taxon>Sar</taxon>
        <taxon>Stramenopiles</taxon>
        <taxon>Bigyra</taxon>
        <taxon>Labyrinthulomycetes</taxon>
        <taxon>Thraustochytrida</taxon>
        <taxon>Thraustochytriidae</taxon>
        <taxon>Aplanochytrium</taxon>
    </lineage>
</organism>
<evidence type="ECO:0000256" key="4">
    <source>
        <dbReference type="ARBA" id="ARBA00022617"/>
    </source>
</evidence>
<evidence type="ECO:0000256" key="2">
    <source>
        <dbReference type="ARBA" id="ARBA00012229"/>
    </source>
</evidence>
<sequence>MVMEHIDEITEVFYPRMFDHNSEMLFYFNEANQRNHMQQKAIARAVMVWAKHLHEPDKFKGLLDVISHRHVALYVTQDLYSIIYDNFMHSMTQVLGGNFTSDMVTAWSDAFIWLCKMCIENEAALAKAYEKRQGGWAGERKFKLVGKRKIAETTIQFDFSPVDLLPWHQNAEDGGIYFDPGQYLTIRIPGTGLSPRHYTVTSLPGQNVLQCVSRLVPNGAVSSYMHEEFLIGDRCLLTVPCGLFTPYPKSDMVMISAGIGITPIYAFLNTVERKYIKGILHFDQSAERMAFRDAIEGATDLDTKIIFTGDERFAEQKDIETETNVLAIRAGIDADYYVCGPLPFMDVVKKTLQSHGIKNVFCHHFGTGTEPMCPFRR</sequence>
<dbReference type="Gene3D" id="2.40.30.10">
    <property type="entry name" value="Translation factors"/>
    <property type="match status" value="1"/>
</dbReference>
<keyword evidence="10" id="KW-0813">Transport</keyword>
<evidence type="ECO:0000259" key="12">
    <source>
        <dbReference type="PROSITE" id="PS51384"/>
    </source>
</evidence>
<dbReference type="EC" id="1.14.12.17" evidence="2"/>
<dbReference type="AlphaFoldDB" id="A0A6S8DKH9"/>
<dbReference type="Gene3D" id="1.10.490.10">
    <property type="entry name" value="Globins"/>
    <property type="match status" value="1"/>
</dbReference>
<feature type="domain" description="FAD-binding FR-type" evidence="12">
    <location>
        <begin position="137"/>
        <end position="247"/>
    </location>
</feature>
<proteinExistence type="inferred from homology"/>
<comment type="similarity">
    <text evidence="10">Belongs to the globin family.</text>
</comment>
<evidence type="ECO:0000313" key="14">
    <source>
        <dbReference type="EMBL" id="CAE0440886.1"/>
    </source>
</evidence>
<protein>
    <recommendedName>
        <fullName evidence="2">nitric oxide dioxygenase</fullName>
        <ecNumber evidence="2">1.14.12.17</ecNumber>
    </recommendedName>
</protein>
<accession>A0A6S8DKH9</accession>
<comment type="similarity">
    <text evidence="1">In the C-terminal section; belongs to the flavoprotein pyridine nucleotide cytochrome reductase family.</text>
</comment>
<evidence type="ECO:0000256" key="9">
    <source>
        <dbReference type="ARBA" id="ARBA00049433"/>
    </source>
</evidence>
<dbReference type="InterPro" id="IPR000971">
    <property type="entry name" value="Globin"/>
</dbReference>
<dbReference type="PRINTS" id="PR00410">
    <property type="entry name" value="PHEHYDRXLASE"/>
</dbReference>
<dbReference type="GO" id="GO:0020037">
    <property type="term" value="F:heme binding"/>
    <property type="evidence" value="ECO:0007669"/>
    <property type="project" value="InterPro"/>
</dbReference>